<dbReference type="AlphaFoldDB" id="A0A0E9TH81"/>
<proteinExistence type="predicted"/>
<name>A0A0E9TH81_ANGAN</name>
<protein>
    <submittedName>
        <fullName evidence="1">Uncharacterized protein</fullName>
    </submittedName>
</protein>
<reference evidence="1" key="2">
    <citation type="journal article" date="2015" name="Fish Shellfish Immunol.">
        <title>Early steps in the European eel (Anguilla anguilla)-Vibrio vulnificus interaction in the gills: Role of the RtxA13 toxin.</title>
        <authorList>
            <person name="Callol A."/>
            <person name="Pajuelo D."/>
            <person name="Ebbesson L."/>
            <person name="Teles M."/>
            <person name="MacKenzie S."/>
            <person name="Amaro C."/>
        </authorList>
    </citation>
    <scope>NUCLEOTIDE SEQUENCE</scope>
</reference>
<reference evidence="1" key="1">
    <citation type="submission" date="2014-11" db="EMBL/GenBank/DDBJ databases">
        <authorList>
            <person name="Amaro Gonzalez C."/>
        </authorList>
    </citation>
    <scope>NUCLEOTIDE SEQUENCE</scope>
</reference>
<dbReference type="EMBL" id="GBXM01055533">
    <property type="protein sequence ID" value="JAH53044.1"/>
    <property type="molecule type" value="Transcribed_RNA"/>
</dbReference>
<accession>A0A0E9TH81</accession>
<organism evidence="1">
    <name type="scientific">Anguilla anguilla</name>
    <name type="common">European freshwater eel</name>
    <name type="synonym">Muraena anguilla</name>
    <dbReference type="NCBI Taxonomy" id="7936"/>
    <lineage>
        <taxon>Eukaryota</taxon>
        <taxon>Metazoa</taxon>
        <taxon>Chordata</taxon>
        <taxon>Craniata</taxon>
        <taxon>Vertebrata</taxon>
        <taxon>Euteleostomi</taxon>
        <taxon>Actinopterygii</taxon>
        <taxon>Neopterygii</taxon>
        <taxon>Teleostei</taxon>
        <taxon>Anguilliformes</taxon>
        <taxon>Anguillidae</taxon>
        <taxon>Anguilla</taxon>
    </lineage>
</organism>
<evidence type="ECO:0000313" key="1">
    <source>
        <dbReference type="EMBL" id="JAH53044.1"/>
    </source>
</evidence>
<sequence>MHSLFNEECLLINSVFFILIYEDPTFIDTIKPTFFMKY</sequence>